<name>A0ABU5UAG5_9CYAN</name>
<feature type="domain" description="Methyltransferase type 11" evidence="1">
    <location>
        <begin position="53"/>
        <end position="142"/>
    </location>
</feature>
<dbReference type="EMBL" id="JAYGHG010000004">
    <property type="protein sequence ID" value="MEA5580507.1"/>
    <property type="molecule type" value="Genomic_DNA"/>
</dbReference>
<dbReference type="Proteomes" id="UP001302120">
    <property type="component" value="Unassembled WGS sequence"/>
</dbReference>
<accession>A0ABU5UAG5</accession>
<dbReference type="PANTHER" id="PTHR43861">
    <property type="entry name" value="TRANS-ACONITATE 2-METHYLTRANSFERASE-RELATED"/>
    <property type="match status" value="1"/>
</dbReference>
<dbReference type="InterPro" id="IPR013216">
    <property type="entry name" value="Methyltransf_11"/>
</dbReference>
<keyword evidence="2" id="KW-0808">Transferase</keyword>
<comment type="caution">
    <text evidence="2">The sequence shown here is derived from an EMBL/GenBank/DDBJ whole genome shotgun (WGS) entry which is preliminary data.</text>
</comment>
<proteinExistence type="predicted"/>
<sequence>MKNDTYQNPEFSPEIPPNNDWDSHLYEEQHAFVWEYGEKLLELLNPQPGESILDLGCGTGQLTEKISLSGAEVMGIDSASAMVEKAKQNYPHLLFDVADARNFQLDQPLDAVFSNASLHWVKEPEAAIACVHQALKSGGRFVAELGGKGNVQAITEALYSGLDVLGIPKLEISNPWYFPSIGEYTTLLEKQGFDVTYAILFNRPTPLADKQAGIANWIKMFAGNFISGLSPDQKTQLVHHVEQLLSPQMYCDGTWKADYKRLRFFALKV</sequence>
<dbReference type="PANTHER" id="PTHR43861:SF1">
    <property type="entry name" value="TRANS-ACONITATE 2-METHYLTRANSFERASE"/>
    <property type="match status" value="1"/>
</dbReference>
<dbReference type="Gene3D" id="3.40.50.150">
    <property type="entry name" value="Vaccinia Virus protein VP39"/>
    <property type="match status" value="1"/>
</dbReference>
<evidence type="ECO:0000259" key="1">
    <source>
        <dbReference type="Pfam" id="PF08241"/>
    </source>
</evidence>
<dbReference type="RefSeq" id="WP_323194854.1">
    <property type="nucleotide sequence ID" value="NZ_JAYGHG010000004.1"/>
</dbReference>
<organism evidence="2 3">
    <name type="scientific">Nodularia harveyana UHCC-0300</name>
    <dbReference type="NCBI Taxonomy" id="2974287"/>
    <lineage>
        <taxon>Bacteria</taxon>
        <taxon>Bacillati</taxon>
        <taxon>Cyanobacteriota</taxon>
        <taxon>Cyanophyceae</taxon>
        <taxon>Nostocales</taxon>
        <taxon>Nodulariaceae</taxon>
        <taxon>Nodularia</taxon>
    </lineage>
</organism>
<keyword evidence="2" id="KW-0489">Methyltransferase</keyword>
<dbReference type="EC" id="2.1.1.-" evidence="2"/>
<reference evidence="2 3" key="1">
    <citation type="submission" date="2023-12" db="EMBL/GenBank/DDBJ databases">
        <title>Baltic Sea Cyanobacteria.</title>
        <authorList>
            <person name="Delbaje E."/>
            <person name="Fewer D.P."/>
            <person name="Shishido T.K."/>
        </authorList>
    </citation>
    <scope>NUCLEOTIDE SEQUENCE [LARGE SCALE GENOMIC DNA]</scope>
    <source>
        <strain evidence="2 3">UHCC-0300</strain>
    </source>
</reference>
<gene>
    <name evidence="2" type="ORF">VB620_04015</name>
</gene>
<dbReference type="GO" id="GO:0008168">
    <property type="term" value="F:methyltransferase activity"/>
    <property type="evidence" value="ECO:0007669"/>
    <property type="project" value="UniProtKB-KW"/>
</dbReference>
<dbReference type="Pfam" id="PF08241">
    <property type="entry name" value="Methyltransf_11"/>
    <property type="match status" value="1"/>
</dbReference>
<protein>
    <submittedName>
        <fullName evidence="2">Class I SAM-dependent methyltransferase</fullName>
        <ecNumber evidence="2">2.1.1.-</ecNumber>
    </submittedName>
</protein>
<dbReference type="InterPro" id="IPR029063">
    <property type="entry name" value="SAM-dependent_MTases_sf"/>
</dbReference>
<evidence type="ECO:0000313" key="2">
    <source>
        <dbReference type="EMBL" id="MEA5580507.1"/>
    </source>
</evidence>
<evidence type="ECO:0000313" key="3">
    <source>
        <dbReference type="Proteomes" id="UP001302120"/>
    </source>
</evidence>
<dbReference type="SUPFAM" id="SSF53335">
    <property type="entry name" value="S-adenosyl-L-methionine-dependent methyltransferases"/>
    <property type="match status" value="1"/>
</dbReference>
<keyword evidence="3" id="KW-1185">Reference proteome</keyword>
<dbReference type="CDD" id="cd02440">
    <property type="entry name" value="AdoMet_MTases"/>
    <property type="match status" value="1"/>
</dbReference>
<dbReference type="GO" id="GO:0032259">
    <property type="term" value="P:methylation"/>
    <property type="evidence" value="ECO:0007669"/>
    <property type="project" value="UniProtKB-KW"/>
</dbReference>